<comment type="caution">
    <text evidence="1">The sequence shown here is derived from an EMBL/GenBank/DDBJ whole genome shotgun (WGS) entry which is preliminary data.</text>
</comment>
<evidence type="ECO:0000313" key="2">
    <source>
        <dbReference type="Proteomes" id="UP000247459"/>
    </source>
</evidence>
<evidence type="ECO:0000313" key="1">
    <source>
        <dbReference type="EMBL" id="PYY31335.1"/>
    </source>
</evidence>
<dbReference type="Proteomes" id="UP000247459">
    <property type="component" value="Unassembled WGS sequence"/>
</dbReference>
<dbReference type="EMBL" id="PRLG01000002">
    <property type="protein sequence ID" value="PYY31335.1"/>
    <property type="molecule type" value="Genomic_DNA"/>
</dbReference>
<proteinExistence type="predicted"/>
<reference evidence="1 2" key="1">
    <citation type="submission" date="2018-01" db="EMBL/GenBank/DDBJ databases">
        <title>Genome sequence of the PGP bacterium Paenibacillus illinoisensis E3.</title>
        <authorList>
            <person name="Rolli E."/>
            <person name="Marasco R."/>
            <person name="Bessem C."/>
            <person name="Michoud G."/>
            <person name="Gaiarsa S."/>
            <person name="Borin S."/>
            <person name="Daffonchio D."/>
        </authorList>
    </citation>
    <scope>NUCLEOTIDE SEQUENCE [LARGE SCALE GENOMIC DNA]</scope>
    <source>
        <strain evidence="1 2">E3</strain>
    </source>
</reference>
<dbReference type="AlphaFoldDB" id="A0A2W0CT31"/>
<gene>
    <name evidence="1" type="ORF">PIL02S_00431</name>
</gene>
<organism evidence="1 2">
    <name type="scientific">Paenibacillus illinoisensis</name>
    <dbReference type="NCBI Taxonomy" id="59845"/>
    <lineage>
        <taxon>Bacteria</taxon>
        <taxon>Bacillati</taxon>
        <taxon>Bacillota</taxon>
        <taxon>Bacilli</taxon>
        <taxon>Bacillales</taxon>
        <taxon>Paenibacillaceae</taxon>
        <taxon>Paenibacillus</taxon>
    </lineage>
</organism>
<sequence length="44" mass="5109">MKIEDMNRTQEDFDKTDEDIVFENRVNPFIIKTSVKPNELGGGH</sequence>
<name>A0A2W0CT31_9BACL</name>
<accession>A0A2W0CT31</accession>
<protein>
    <submittedName>
        <fullName evidence="1">Uncharacterized protein</fullName>
    </submittedName>
</protein>